<name>A0ABX1LPN7_9CYAN</name>
<comment type="caution">
    <text evidence="2">The sequence shown here is derived from an EMBL/GenBank/DDBJ whole genome shotgun (WGS) entry which is preliminary data.</text>
</comment>
<feature type="region of interest" description="Disordered" evidence="1">
    <location>
        <begin position="242"/>
        <end position="273"/>
    </location>
</feature>
<reference evidence="2 3" key="1">
    <citation type="submission" date="2020-03" db="EMBL/GenBank/DDBJ databases">
        <title>Draft Genome Sequence of 2-Methylisoborneol Producing Pseudanabaena yagii Strain GIHE-NHR1 Isolated from North Han River in South Korea.</title>
        <authorList>
            <person name="Jeong J."/>
        </authorList>
    </citation>
    <scope>NUCLEOTIDE SEQUENCE [LARGE SCALE GENOMIC DNA]</scope>
    <source>
        <strain evidence="2 3">GIHE-NHR1</strain>
    </source>
</reference>
<evidence type="ECO:0000313" key="3">
    <source>
        <dbReference type="Proteomes" id="UP000738376"/>
    </source>
</evidence>
<sequence>MPRFQSRLFNWIDQSLPAKLGRSARRLIDRQLRQMPSVKDLPRLLAYQVAKAALYPVYLVASTTKRIFPTLSRAKTEDREKLRSQPESVGLLSESEANTENIEQVIEQELPKPEITPEIPLLLRPLVKFLNWIDRTKIQLDRNIAAIVKRQPDNLANIDNPELEPRIIANRIFAEIWQQQVEQRQAEENALKESNGLAENVALGKNRSLEQLRRLLEAAIAYFFGHGNQANAQEQNLASDEELTDLSGTESDALPSSPKLRRRRAKSTGAIKENATLTQNTNLERLRELIAAAIAYFIGKRVLDGEAVTSSDVLGDFQEKASEFLSGEAADKLQTSSQDSPNKAKKYSSESSDELKVDDQLERLQRLIAEAIAYFFGRQVSKPSLDETSDIAPSEESWLTMEDVFGDDNGPWPLPLEYESHAFTKSQDMAAINSSGELQSFETTTTQISQDRIEGSLLFEEETLAYQNSTSDTENERPLKAWIEAKATLLGYVYNPVMTVIFWLDAIILKIENFFIRLWKGLIGLPKRLVDFIRYGNKQSK</sequence>
<dbReference type="EMBL" id="JAAVJL010000001">
    <property type="protein sequence ID" value="NMF57475.1"/>
    <property type="molecule type" value="Genomic_DNA"/>
</dbReference>
<gene>
    <name evidence="2" type="ORF">HC246_05435</name>
</gene>
<evidence type="ECO:0000256" key="1">
    <source>
        <dbReference type="SAM" id="MobiDB-lite"/>
    </source>
</evidence>
<accession>A0ABX1LPN7</accession>
<keyword evidence="3" id="KW-1185">Reference proteome</keyword>
<evidence type="ECO:0000313" key="2">
    <source>
        <dbReference type="EMBL" id="NMF57475.1"/>
    </source>
</evidence>
<dbReference type="RefSeq" id="WP_169362501.1">
    <property type="nucleotide sequence ID" value="NZ_JAAVJL010000001.1"/>
</dbReference>
<dbReference type="Proteomes" id="UP000738376">
    <property type="component" value="Unassembled WGS sequence"/>
</dbReference>
<protein>
    <submittedName>
        <fullName evidence="2">Uncharacterized protein</fullName>
    </submittedName>
</protein>
<proteinExistence type="predicted"/>
<feature type="region of interest" description="Disordered" evidence="1">
    <location>
        <begin position="329"/>
        <end position="352"/>
    </location>
</feature>
<organism evidence="2 3">
    <name type="scientific">Pseudanabaena yagii GIHE-NHR1</name>
    <dbReference type="NCBI Taxonomy" id="2722753"/>
    <lineage>
        <taxon>Bacteria</taxon>
        <taxon>Bacillati</taxon>
        <taxon>Cyanobacteriota</taxon>
        <taxon>Cyanophyceae</taxon>
        <taxon>Pseudanabaenales</taxon>
        <taxon>Pseudanabaenaceae</taxon>
        <taxon>Pseudanabaena</taxon>
        <taxon>Pseudanabaena yagii</taxon>
    </lineage>
</organism>